<dbReference type="InterPro" id="IPR021147">
    <property type="entry name" value="DUF697"/>
</dbReference>
<feature type="compositionally biased region" description="Low complexity" evidence="8">
    <location>
        <begin position="40"/>
        <end position="53"/>
    </location>
</feature>
<feature type="region of interest" description="Disordered" evidence="8">
    <location>
        <begin position="36"/>
        <end position="64"/>
    </location>
</feature>
<keyword evidence="5 9" id="KW-0812">Transmembrane</keyword>
<evidence type="ECO:0000313" key="10">
    <source>
        <dbReference type="EMBL" id="SNB75757.1"/>
    </source>
</evidence>
<name>A0A212RSW2_RHOAC</name>
<keyword evidence="7 9" id="KW-0472">Membrane</keyword>
<dbReference type="PANTHER" id="PTHR39342:SF1">
    <property type="entry name" value="UPF0283 MEMBRANE PROTEIN YCJF"/>
    <property type="match status" value="1"/>
</dbReference>
<gene>
    <name evidence="10" type="ORF">SAMN06265338_10733</name>
</gene>
<sequence length="357" mass="38557">MSEAYNPRPEKPRPRAFLLNQLNDEFVAQPDYYEAEAQEKAQAQAARAEAQEPPSERATEEAQREGFLQRKKGWSWGGVLLSALGALFSIGVGLWLEELVANLFAKSMALGWISAALVGLVLLALTVLVSREIAVLFRQQAIARLHRALAIAHETDDGSLAKAKIAELAALYADKPEAATALKRLKELKKEIIDGAARVEIAEKAMMPGLDAEARREIAKAARNVSMVTTLAPRAIIDVVFVAAQALRLIRRISEIYGGRPGMLGAFRLARAVTTHLALTGTIAIGDSLLQQIVGHGVASRISSKLGEGVLNGLLTARIGLSAMAVCRPMPFIVEKQPGVGDVAPFLFRRDKDKKTG</sequence>
<dbReference type="PANTHER" id="PTHR39342">
    <property type="entry name" value="UPF0283 MEMBRANE PROTEIN YCJF"/>
    <property type="match status" value="1"/>
</dbReference>
<feature type="transmembrane region" description="Helical" evidence="9">
    <location>
        <begin position="108"/>
        <end position="129"/>
    </location>
</feature>
<dbReference type="Proteomes" id="UP000198418">
    <property type="component" value="Unassembled WGS sequence"/>
</dbReference>
<dbReference type="InterPro" id="IPR006507">
    <property type="entry name" value="UPF0283"/>
</dbReference>
<evidence type="ECO:0000256" key="1">
    <source>
        <dbReference type="ARBA" id="ARBA00004429"/>
    </source>
</evidence>
<keyword evidence="4" id="KW-0997">Cell inner membrane</keyword>
<evidence type="ECO:0000313" key="11">
    <source>
        <dbReference type="Proteomes" id="UP000198418"/>
    </source>
</evidence>
<comment type="similarity">
    <text evidence="2">Belongs to the UPF0283 family.</text>
</comment>
<dbReference type="NCBIfam" id="TIGR01620">
    <property type="entry name" value="hyp_HI0043"/>
    <property type="match status" value="1"/>
</dbReference>
<evidence type="ECO:0000256" key="3">
    <source>
        <dbReference type="ARBA" id="ARBA00022475"/>
    </source>
</evidence>
<reference evidence="11" key="1">
    <citation type="submission" date="2017-06" db="EMBL/GenBank/DDBJ databases">
        <authorList>
            <person name="Varghese N."/>
            <person name="Submissions S."/>
        </authorList>
    </citation>
    <scope>NUCLEOTIDE SEQUENCE [LARGE SCALE GENOMIC DNA]</scope>
    <source>
        <strain evidence="11">DSM 137</strain>
    </source>
</reference>
<feature type="compositionally biased region" description="Basic and acidic residues" evidence="8">
    <location>
        <begin position="54"/>
        <end position="64"/>
    </location>
</feature>
<proteinExistence type="inferred from homology"/>
<evidence type="ECO:0000256" key="7">
    <source>
        <dbReference type="ARBA" id="ARBA00023136"/>
    </source>
</evidence>
<evidence type="ECO:0000256" key="9">
    <source>
        <dbReference type="SAM" id="Phobius"/>
    </source>
</evidence>
<dbReference type="GO" id="GO:0005886">
    <property type="term" value="C:plasma membrane"/>
    <property type="evidence" value="ECO:0007669"/>
    <property type="project" value="UniProtKB-SubCell"/>
</dbReference>
<evidence type="ECO:0000256" key="4">
    <source>
        <dbReference type="ARBA" id="ARBA00022519"/>
    </source>
</evidence>
<protein>
    <submittedName>
        <fullName evidence="10">Putative membrane protein</fullName>
    </submittedName>
</protein>
<comment type="subcellular location">
    <subcellularLocation>
        <location evidence="1">Cell inner membrane</location>
        <topology evidence="1">Multi-pass membrane protein</topology>
    </subcellularLocation>
</comment>
<evidence type="ECO:0000256" key="6">
    <source>
        <dbReference type="ARBA" id="ARBA00022989"/>
    </source>
</evidence>
<keyword evidence="6 9" id="KW-1133">Transmembrane helix</keyword>
<accession>A0A212RSW2</accession>
<dbReference type="AlphaFoldDB" id="A0A212RSW2"/>
<dbReference type="RefSeq" id="WP_088521273.1">
    <property type="nucleotide sequence ID" value="NZ_FYDG01000007.1"/>
</dbReference>
<dbReference type="EMBL" id="FYDG01000007">
    <property type="protein sequence ID" value="SNB75757.1"/>
    <property type="molecule type" value="Genomic_DNA"/>
</dbReference>
<keyword evidence="3" id="KW-1003">Cell membrane</keyword>
<feature type="transmembrane region" description="Helical" evidence="9">
    <location>
        <begin position="74"/>
        <end position="96"/>
    </location>
</feature>
<dbReference type="Pfam" id="PF05128">
    <property type="entry name" value="DUF697"/>
    <property type="match status" value="1"/>
</dbReference>
<organism evidence="10 11">
    <name type="scientific">Rhodoblastus acidophilus</name>
    <name type="common">Rhodopseudomonas acidophila</name>
    <dbReference type="NCBI Taxonomy" id="1074"/>
    <lineage>
        <taxon>Bacteria</taxon>
        <taxon>Pseudomonadati</taxon>
        <taxon>Pseudomonadota</taxon>
        <taxon>Alphaproteobacteria</taxon>
        <taxon>Hyphomicrobiales</taxon>
        <taxon>Rhodoblastaceae</taxon>
        <taxon>Rhodoblastus</taxon>
    </lineage>
</organism>
<dbReference type="OrthoDB" id="9816060at2"/>
<evidence type="ECO:0000256" key="2">
    <source>
        <dbReference type="ARBA" id="ARBA00008255"/>
    </source>
</evidence>
<keyword evidence="11" id="KW-1185">Reference proteome</keyword>
<evidence type="ECO:0000256" key="8">
    <source>
        <dbReference type="SAM" id="MobiDB-lite"/>
    </source>
</evidence>
<evidence type="ECO:0000256" key="5">
    <source>
        <dbReference type="ARBA" id="ARBA00022692"/>
    </source>
</evidence>